<name>A0A0N5BFY3_STREA</name>
<keyword evidence="1" id="KW-1185">Reference proteome</keyword>
<dbReference type="AlphaFoldDB" id="A0A0N5BFY3"/>
<sequence length="74" mass="8652">MERNLTEDDGSVTQSDDREAKQIFNSLYRKLTEDVCHPPFSSKNPAESFERLNLPDNYTENTTMIKLFRFTGNF</sequence>
<reference evidence="2" key="1">
    <citation type="submission" date="2017-02" db="UniProtKB">
        <authorList>
            <consortium name="WormBaseParasite"/>
        </authorList>
    </citation>
    <scope>IDENTIFICATION</scope>
</reference>
<organism evidence="1 2">
    <name type="scientific">Strongyloides papillosus</name>
    <name type="common">Intestinal threadworm</name>
    <dbReference type="NCBI Taxonomy" id="174720"/>
    <lineage>
        <taxon>Eukaryota</taxon>
        <taxon>Metazoa</taxon>
        <taxon>Ecdysozoa</taxon>
        <taxon>Nematoda</taxon>
        <taxon>Chromadorea</taxon>
        <taxon>Rhabditida</taxon>
        <taxon>Tylenchina</taxon>
        <taxon>Panagrolaimomorpha</taxon>
        <taxon>Strongyloidoidea</taxon>
        <taxon>Strongyloididae</taxon>
        <taxon>Strongyloides</taxon>
    </lineage>
</organism>
<protein>
    <submittedName>
        <fullName evidence="2">Uncharacterized protein</fullName>
    </submittedName>
</protein>
<evidence type="ECO:0000313" key="2">
    <source>
        <dbReference type="WBParaSite" id="SPAL_0000489150.1"/>
    </source>
</evidence>
<proteinExistence type="predicted"/>
<dbReference type="Proteomes" id="UP000046392">
    <property type="component" value="Unplaced"/>
</dbReference>
<accession>A0A0N5BFY3</accession>
<evidence type="ECO:0000313" key="1">
    <source>
        <dbReference type="Proteomes" id="UP000046392"/>
    </source>
</evidence>
<dbReference type="WBParaSite" id="SPAL_0000489150.1">
    <property type="protein sequence ID" value="SPAL_0000489150.1"/>
    <property type="gene ID" value="SPAL_0000489150"/>
</dbReference>